<evidence type="ECO:0000256" key="12">
    <source>
        <dbReference type="SAM" id="MobiDB-lite"/>
    </source>
</evidence>
<dbReference type="PROSITE" id="PS00871">
    <property type="entry name" value="CLPAB_2"/>
    <property type="match status" value="1"/>
</dbReference>
<evidence type="ECO:0000256" key="1">
    <source>
        <dbReference type="ARBA" id="ARBA00008675"/>
    </source>
</evidence>
<reference evidence="14 15" key="1">
    <citation type="submission" date="2019-08" db="EMBL/GenBank/DDBJ databases">
        <authorList>
            <person name="Dhanesh K."/>
            <person name="Kumar G."/>
            <person name="Sasikala C."/>
            <person name="Venkata Ramana C."/>
        </authorList>
    </citation>
    <scope>NUCLEOTIDE SEQUENCE [LARGE SCALE GENOMIC DNA]</scope>
    <source>
        <strain evidence="14 15">JC645</strain>
    </source>
</reference>
<accession>A0A5M6DG03</accession>
<dbReference type="NCBIfam" id="TIGR03346">
    <property type="entry name" value="chaperone_ClpB"/>
    <property type="match status" value="1"/>
</dbReference>
<dbReference type="AlphaFoldDB" id="A0A5M6DG03"/>
<dbReference type="FunFam" id="1.10.8.60:FF:000017">
    <property type="entry name" value="ATP-dependent chaperone ClpB"/>
    <property type="match status" value="1"/>
</dbReference>
<comment type="subunit">
    <text evidence="11">Homohexamer; The oligomerization is ATP-dependent.</text>
</comment>
<dbReference type="Gene3D" id="1.10.8.60">
    <property type="match status" value="1"/>
</dbReference>
<dbReference type="PROSITE" id="PS00870">
    <property type="entry name" value="CLPAB_1"/>
    <property type="match status" value="1"/>
</dbReference>
<proteinExistence type="inferred from homology"/>
<dbReference type="InterPro" id="IPR003593">
    <property type="entry name" value="AAA+_ATPase"/>
</dbReference>
<dbReference type="FunFam" id="3.40.50.300:FF:000025">
    <property type="entry name" value="ATP-dependent Clp protease subunit"/>
    <property type="match status" value="1"/>
</dbReference>
<sequence>MTFRFDKLTTKAQGLIAEAQGRASSAGNPEITSLHLLAAMLDESDGITGALLSKMNADTDQLHQLTDSELEKLPKVTGGRQPGIASELQSALNEAAASAESLRDEFVSTEHLLLGIAKAKTKAQSLLSLCGIDADDVLKAASAVRGSARVTDQNAEDTYQALEKYGVDLTELAANGKLDPVIGRDNEIRRVIQVLSRRTKNNPVLIGQPGVGKTAIAEGLALRIFEADVPNSLKNKRVIALDMGALVAGAKFRGDFEERLKSVLREVKDSDGQVILFIDELHLVVGAGKAEGSPDAANLLKPELARGALRCVGATTLDEYRQHIEKDAALERRFQPVFVGEPSVEDTIAILRGLKSRYESHHGVRITDSALVAAAQLSNRYITDRFLPDKAIDLVDEATSRLAMEKESVPEPIDRIQRRLRQLELAQRQLQDEDDTDRSITARREEIQEEMDSLGKELADLRVQWESEKIGLEGVQSIRQEAESLEHQFAKLDAEAKQKQLRGENPEELYREMLEVQSRQTKLAQKLEELEKHESEAAESGERKEAEGRRLLRREVTSEEIAEVVSSWTGVPVSRMMETERAKLLVMEERLHSRVIGQDEAVQAVSDAVRRSRSGLSDPNRPIGSFLFLGPTGVGKTELCKALAEIMFDDQNAMVRIDMSEFMERHSVSRLIGAPPGYVGYEEGGKLTEAVRRRPYAVILLDEMEKAHPDVFNILLQVLDDGRLTDGHGRTVDFTNTVIVMTSNAGSQVIQKIAAEGGSEEDMREAVHEALRARFLPEFLNRIDDTVIFRPLDQDQIRSIVSLQLEELARRLEDNGLKLEVTDAAIDHISQLGYDPTYGARPLKRVIQREVQNPLATALLRSEYEEGATVIVDYDGQDFVFSTAPVAVST</sequence>
<dbReference type="InterPro" id="IPR028299">
    <property type="entry name" value="ClpA/B_CS2"/>
</dbReference>
<name>A0A5M6DG03_9BACT</name>
<dbReference type="Pfam" id="PF07724">
    <property type="entry name" value="AAA_2"/>
    <property type="match status" value="1"/>
</dbReference>
<keyword evidence="11" id="KW-0346">Stress response</keyword>
<evidence type="ECO:0000313" key="14">
    <source>
        <dbReference type="EMBL" id="KAA5545222.1"/>
    </source>
</evidence>
<dbReference type="GO" id="GO:0042026">
    <property type="term" value="P:protein refolding"/>
    <property type="evidence" value="ECO:0007669"/>
    <property type="project" value="UniProtKB-UniRule"/>
</dbReference>
<dbReference type="FunFam" id="3.40.50.300:FF:000120">
    <property type="entry name" value="ATP-dependent chaperone ClpB"/>
    <property type="match status" value="1"/>
</dbReference>
<dbReference type="Gene3D" id="1.10.1780.10">
    <property type="entry name" value="Clp, N-terminal domain"/>
    <property type="match status" value="1"/>
</dbReference>
<comment type="similarity">
    <text evidence="1 10">Belongs to the ClpA/ClpB family.</text>
</comment>
<dbReference type="InterPro" id="IPR004176">
    <property type="entry name" value="Clp_R_N"/>
</dbReference>
<dbReference type="SUPFAM" id="SSF81923">
    <property type="entry name" value="Double Clp-N motif"/>
    <property type="match status" value="1"/>
</dbReference>
<evidence type="ECO:0000256" key="6">
    <source>
        <dbReference type="ARBA" id="ARBA00023054"/>
    </source>
</evidence>
<keyword evidence="15" id="KW-1185">Reference proteome</keyword>
<comment type="function">
    <text evidence="11">Part of a stress-induced multi-chaperone system, it is involved in the recovery of the cell from heat-induced damage, in cooperation with DnaK, DnaJ and GrpE.</text>
</comment>
<evidence type="ECO:0000259" key="13">
    <source>
        <dbReference type="PROSITE" id="PS51903"/>
    </source>
</evidence>
<dbReference type="SUPFAM" id="SSF52540">
    <property type="entry name" value="P-loop containing nucleoside triphosphate hydrolases"/>
    <property type="match status" value="2"/>
</dbReference>
<dbReference type="CDD" id="cd19499">
    <property type="entry name" value="RecA-like_ClpB_Hsp104-like"/>
    <property type="match status" value="1"/>
</dbReference>
<dbReference type="CDD" id="cd00009">
    <property type="entry name" value="AAA"/>
    <property type="match status" value="1"/>
</dbReference>
<dbReference type="Pfam" id="PF17871">
    <property type="entry name" value="AAA_lid_9"/>
    <property type="match status" value="1"/>
</dbReference>
<gene>
    <name evidence="11 14" type="primary">clpB</name>
    <name evidence="14" type="ORF">FYK55_06035</name>
</gene>
<dbReference type="InterPro" id="IPR003959">
    <property type="entry name" value="ATPase_AAA_core"/>
</dbReference>
<evidence type="ECO:0000256" key="8">
    <source>
        <dbReference type="ARBA" id="ARBA00026057"/>
    </source>
</evidence>
<evidence type="ECO:0000256" key="4">
    <source>
        <dbReference type="ARBA" id="ARBA00022741"/>
    </source>
</evidence>
<comment type="caution">
    <text evidence="14">The sequence shown here is derived from an EMBL/GenBank/DDBJ whole genome shotgun (WGS) entry which is preliminary data.</text>
</comment>
<dbReference type="PANTHER" id="PTHR11638:SF18">
    <property type="entry name" value="HEAT SHOCK PROTEIN 104"/>
    <property type="match status" value="1"/>
</dbReference>
<dbReference type="InterPro" id="IPR019489">
    <property type="entry name" value="Clp_ATPase_C"/>
</dbReference>
<comment type="subunit">
    <text evidence="8">Homohexamer. The oligomerization is ATP-dependent.</text>
</comment>
<dbReference type="GO" id="GO:0016887">
    <property type="term" value="F:ATP hydrolysis activity"/>
    <property type="evidence" value="ECO:0007669"/>
    <property type="project" value="InterPro"/>
</dbReference>
<dbReference type="Pfam" id="PF10431">
    <property type="entry name" value="ClpB_D2-small"/>
    <property type="match status" value="1"/>
</dbReference>
<protein>
    <recommendedName>
        <fullName evidence="2 11">Chaperone protein ClpB</fullName>
    </recommendedName>
</protein>
<dbReference type="InterPro" id="IPR017730">
    <property type="entry name" value="Chaperonin_ClpB"/>
</dbReference>
<keyword evidence="3 9" id="KW-0677">Repeat</keyword>
<feature type="region of interest" description="Disordered" evidence="12">
    <location>
        <begin position="530"/>
        <end position="551"/>
    </location>
</feature>
<dbReference type="GO" id="GO:0005524">
    <property type="term" value="F:ATP binding"/>
    <property type="evidence" value="ECO:0007669"/>
    <property type="project" value="UniProtKB-UniRule"/>
</dbReference>
<keyword evidence="11" id="KW-0963">Cytoplasm</keyword>
<evidence type="ECO:0000256" key="3">
    <source>
        <dbReference type="ARBA" id="ARBA00022737"/>
    </source>
</evidence>
<dbReference type="SMART" id="SM01086">
    <property type="entry name" value="ClpB_D2-small"/>
    <property type="match status" value="1"/>
</dbReference>
<dbReference type="PROSITE" id="PS51903">
    <property type="entry name" value="CLP_R"/>
    <property type="match status" value="1"/>
</dbReference>
<feature type="domain" description="Clp R" evidence="13">
    <location>
        <begin position="5"/>
        <end position="147"/>
    </location>
</feature>
<keyword evidence="7 10" id="KW-0143">Chaperone</keyword>
<dbReference type="Pfam" id="PF02861">
    <property type="entry name" value="Clp_N"/>
    <property type="match status" value="1"/>
</dbReference>
<evidence type="ECO:0000256" key="9">
    <source>
        <dbReference type="PROSITE-ProRule" id="PRU01251"/>
    </source>
</evidence>
<evidence type="ECO:0000313" key="15">
    <source>
        <dbReference type="Proteomes" id="UP000324479"/>
    </source>
</evidence>
<dbReference type="Pfam" id="PF00004">
    <property type="entry name" value="AAA"/>
    <property type="match status" value="1"/>
</dbReference>
<organism evidence="14 15">
    <name type="scientific">Roseiconus nitratireducens</name>
    <dbReference type="NCBI Taxonomy" id="2605748"/>
    <lineage>
        <taxon>Bacteria</taxon>
        <taxon>Pseudomonadati</taxon>
        <taxon>Planctomycetota</taxon>
        <taxon>Planctomycetia</taxon>
        <taxon>Pirellulales</taxon>
        <taxon>Pirellulaceae</taxon>
        <taxon>Roseiconus</taxon>
    </lineage>
</organism>
<keyword evidence="6" id="KW-0175">Coiled coil</keyword>
<dbReference type="FunFam" id="3.40.50.300:FF:000010">
    <property type="entry name" value="Chaperone clpB 1, putative"/>
    <property type="match status" value="1"/>
</dbReference>
<dbReference type="RefSeq" id="WP_150075491.1">
    <property type="nucleotide sequence ID" value="NZ_VWOX01000003.1"/>
</dbReference>
<dbReference type="InterPro" id="IPR050130">
    <property type="entry name" value="ClpA_ClpB"/>
</dbReference>
<dbReference type="Gene3D" id="3.40.50.300">
    <property type="entry name" value="P-loop containing nucleotide triphosphate hydrolases"/>
    <property type="match status" value="3"/>
</dbReference>
<dbReference type="InterPro" id="IPR018368">
    <property type="entry name" value="ClpA/B_CS1"/>
</dbReference>
<dbReference type="InterPro" id="IPR041546">
    <property type="entry name" value="ClpA/ClpB_AAA_lid"/>
</dbReference>
<dbReference type="InterPro" id="IPR036628">
    <property type="entry name" value="Clp_N_dom_sf"/>
</dbReference>
<dbReference type="EMBL" id="VWOX01000003">
    <property type="protein sequence ID" value="KAA5545222.1"/>
    <property type="molecule type" value="Genomic_DNA"/>
</dbReference>
<dbReference type="GO" id="GO:0005737">
    <property type="term" value="C:cytoplasm"/>
    <property type="evidence" value="ECO:0007669"/>
    <property type="project" value="UniProtKB-SubCell"/>
</dbReference>
<evidence type="ECO:0000256" key="2">
    <source>
        <dbReference type="ARBA" id="ARBA00017574"/>
    </source>
</evidence>
<comment type="subcellular location">
    <subcellularLocation>
        <location evidence="11">Cytoplasm</location>
    </subcellularLocation>
</comment>
<keyword evidence="4 10" id="KW-0547">Nucleotide-binding</keyword>
<dbReference type="GO" id="GO:0034605">
    <property type="term" value="P:cellular response to heat"/>
    <property type="evidence" value="ECO:0007669"/>
    <property type="project" value="TreeGrafter"/>
</dbReference>
<evidence type="ECO:0000256" key="10">
    <source>
        <dbReference type="RuleBase" id="RU004432"/>
    </source>
</evidence>
<dbReference type="InterPro" id="IPR027417">
    <property type="entry name" value="P-loop_NTPase"/>
</dbReference>
<evidence type="ECO:0000256" key="11">
    <source>
        <dbReference type="RuleBase" id="RU362034"/>
    </source>
</evidence>
<dbReference type="PRINTS" id="PR00300">
    <property type="entry name" value="CLPPROTEASEA"/>
</dbReference>
<dbReference type="PANTHER" id="PTHR11638">
    <property type="entry name" value="ATP-DEPENDENT CLP PROTEASE"/>
    <property type="match status" value="1"/>
</dbReference>
<evidence type="ECO:0000256" key="5">
    <source>
        <dbReference type="ARBA" id="ARBA00022840"/>
    </source>
</evidence>
<keyword evidence="5 10" id="KW-0067">ATP-binding</keyword>
<dbReference type="SMART" id="SM00382">
    <property type="entry name" value="AAA"/>
    <property type="match status" value="2"/>
</dbReference>
<dbReference type="InterPro" id="IPR001270">
    <property type="entry name" value="ClpA/B"/>
</dbReference>
<dbReference type="Proteomes" id="UP000324479">
    <property type="component" value="Unassembled WGS sequence"/>
</dbReference>
<evidence type="ECO:0000256" key="7">
    <source>
        <dbReference type="ARBA" id="ARBA00023186"/>
    </source>
</evidence>